<protein>
    <submittedName>
        <fullName evidence="2">Uncharacterized protein</fullName>
    </submittedName>
</protein>
<evidence type="ECO:0000256" key="1">
    <source>
        <dbReference type="SAM" id="MobiDB-lite"/>
    </source>
</evidence>
<organism evidence="2 3">
    <name type="scientific">Ficus carica</name>
    <name type="common">Common fig</name>
    <dbReference type="NCBI Taxonomy" id="3494"/>
    <lineage>
        <taxon>Eukaryota</taxon>
        <taxon>Viridiplantae</taxon>
        <taxon>Streptophyta</taxon>
        <taxon>Embryophyta</taxon>
        <taxon>Tracheophyta</taxon>
        <taxon>Spermatophyta</taxon>
        <taxon>Magnoliopsida</taxon>
        <taxon>eudicotyledons</taxon>
        <taxon>Gunneridae</taxon>
        <taxon>Pentapetalae</taxon>
        <taxon>rosids</taxon>
        <taxon>fabids</taxon>
        <taxon>Rosales</taxon>
        <taxon>Moraceae</taxon>
        <taxon>Ficeae</taxon>
        <taxon>Ficus</taxon>
    </lineage>
</organism>
<dbReference type="EMBL" id="BTGU01000024">
    <property type="protein sequence ID" value="GMN47113.1"/>
    <property type="molecule type" value="Genomic_DNA"/>
</dbReference>
<accession>A0AA88AJB8</accession>
<reference evidence="2" key="1">
    <citation type="submission" date="2023-07" db="EMBL/GenBank/DDBJ databases">
        <title>draft genome sequence of fig (Ficus carica).</title>
        <authorList>
            <person name="Takahashi T."/>
            <person name="Nishimura K."/>
        </authorList>
    </citation>
    <scope>NUCLEOTIDE SEQUENCE</scope>
</reference>
<feature type="compositionally biased region" description="Low complexity" evidence="1">
    <location>
        <begin position="48"/>
        <end position="57"/>
    </location>
</feature>
<sequence length="132" mass="14796">MSMSMSNPLPILGAHWPHEPPTAQSRAHRPREPPIAQSRATTAHIGPSTARRAATASESKRRRHRELTCRFPDSPFAALSDIWILMSSPPFAPYKGGWIRVIHYGRLLASEVRTMVAEVTFGQWEAQRRGAM</sequence>
<proteinExistence type="predicted"/>
<comment type="caution">
    <text evidence="2">The sequence shown here is derived from an EMBL/GenBank/DDBJ whole genome shotgun (WGS) entry which is preliminary data.</text>
</comment>
<evidence type="ECO:0000313" key="3">
    <source>
        <dbReference type="Proteomes" id="UP001187192"/>
    </source>
</evidence>
<dbReference type="AlphaFoldDB" id="A0AA88AJB8"/>
<keyword evidence="3" id="KW-1185">Reference proteome</keyword>
<feature type="region of interest" description="Disordered" evidence="1">
    <location>
        <begin position="1"/>
        <end position="66"/>
    </location>
</feature>
<dbReference type="Proteomes" id="UP001187192">
    <property type="component" value="Unassembled WGS sequence"/>
</dbReference>
<name>A0AA88AJB8_FICCA</name>
<evidence type="ECO:0000313" key="2">
    <source>
        <dbReference type="EMBL" id="GMN47113.1"/>
    </source>
</evidence>
<gene>
    <name evidence="2" type="ORF">TIFTF001_016296</name>
</gene>